<organism evidence="1 2">
    <name type="scientific">Phycicoccus endophyticus</name>
    <dbReference type="NCBI Taxonomy" id="1690220"/>
    <lineage>
        <taxon>Bacteria</taxon>
        <taxon>Bacillati</taxon>
        <taxon>Actinomycetota</taxon>
        <taxon>Actinomycetes</taxon>
        <taxon>Micrococcales</taxon>
        <taxon>Intrasporangiaceae</taxon>
        <taxon>Phycicoccus</taxon>
    </lineage>
</organism>
<evidence type="ECO:0000313" key="2">
    <source>
        <dbReference type="Proteomes" id="UP000515976"/>
    </source>
</evidence>
<dbReference type="AlphaFoldDB" id="A0A7G9R5H3"/>
<gene>
    <name evidence="1" type="ORF">H9L10_01025</name>
</gene>
<name>A0A7G9R5H3_9MICO</name>
<dbReference type="EMBL" id="CP060712">
    <property type="protein sequence ID" value="QNN50848.1"/>
    <property type="molecule type" value="Genomic_DNA"/>
</dbReference>
<proteinExistence type="predicted"/>
<keyword evidence="2" id="KW-1185">Reference proteome</keyword>
<protein>
    <submittedName>
        <fullName evidence="1">DeoR/GlpR transcriptional regulator</fullName>
    </submittedName>
</protein>
<accession>A0A7G9R5H3</accession>
<sequence>MFAAARRRVLYVDHSKFEARALHALLPLSDFDTVIVDAGTPDEHLDRLRRAGIDLVVAGPDNT</sequence>
<dbReference type="Proteomes" id="UP000515976">
    <property type="component" value="Chromosome"/>
</dbReference>
<evidence type="ECO:0000313" key="1">
    <source>
        <dbReference type="EMBL" id="QNN50848.1"/>
    </source>
</evidence>
<dbReference type="KEGG" id="pei:H9L10_01025"/>
<reference evidence="1 2" key="1">
    <citation type="submission" date="2020-08" db="EMBL/GenBank/DDBJ databases">
        <title>Genome sequence of Phycicoccus endophyticus JCM 31784T.</title>
        <authorList>
            <person name="Hyun D.-W."/>
            <person name="Bae J.-W."/>
        </authorList>
    </citation>
    <scope>NUCLEOTIDE SEQUENCE [LARGE SCALE GENOMIC DNA]</scope>
    <source>
        <strain evidence="1 2">JCM 31784</strain>
    </source>
</reference>